<gene>
    <name evidence="2" type="ordered locus">AMIS_38680</name>
</gene>
<sequence>MAEAGTAAPARRERDITGWLITPVATLVLAPPLTMILGMVLLNGDSAPAICHDVAVANGCEELTLGLIGEHVVVFSLLWLALWALPWWLSLRRVRTIVAVVAAVVLLAIPIRMAGADDSGTAAPGTAHTAR</sequence>
<feature type="transmembrane region" description="Helical" evidence="1">
    <location>
        <begin position="20"/>
        <end position="43"/>
    </location>
</feature>
<evidence type="ECO:0000313" key="3">
    <source>
        <dbReference type="Proteomes" id="UP000007882"/>
    </source>
</evidence>
<dbReference type="PATRIC" id="fig|512565.3.peg.3861"/>
<keyword evidence="1" id="KW-0812">Transmembrane</keyword>
<dbReference type="Proteomes" id="UP000007882">
    <property type="component" value="Chromosome"/>
</dbReference>
<dbReference type="EMBL" id="AP012319">
    <property type="protein sequence ID" value="BAL89088.1"/>
    <property type="molecule type" value="Genomic_DNA"/>
</dbReference>
<name>I0H7V1_ACTM4</name>
<evidence type="ECO:0000256" key="1">
    <source>
        <dbReference type="SAM" id="Phobius"/>
    </source>
</evidence>
<proteinExistence type="predicted"/>
<dbReference type="HOGENOM" id="CLU_1923052_0_0_11"/>
<dbReference type="STRING" id="512565.AMIS_38680"/>
<organism evidence="2 3">
    <name type="scientific">Actinoplanes missouriensis (strain ATCC 14538 / DSM 43046 / CBS 188.64 / JCM 3121 / NBRC 102363 / NCIMB 12654 / NRRL B-3342 / UNCC 431)</name>
    <dbReference type="NCBI Taxonomy" id="512565"/>
    <lineage>
        <taxon>Bacteria</taxon>
        <taxon>Bacillati</taxon>
        <taxon>Actinomycetota</taxon>
        <taxon>Actinomycetes</taxon>
        <taxon>Micromonosporales</taxon>
        <taxon>Micromonosporaceae</taxon>
        <taxon>Actinoplanes</taxon>
    </lineage>
</organism>
<protein>
    <submittedName>
        <fullName evidence="2">Uncharacterized protein</fullName>
    </submittedName>
</protein>
<feature type="transmembrane region" description="Helical" evidence="1">
    <location>
        <begin position="97"/>
        <end position="115"/>
    </location>
</feature>
<dbReference type="RefSeq" id="WP_014443982.1">
    <property type="nucleotide sequence ID" value="NC_017093.1"/>
</dbReference>
<reference evidence="2 3" key="1">
    <citation type="submission" date="2012-02" db="EMBL/GenBank/DDBJ databases">
        <title>Complete genome sequence of Actinoplanes missouriensis 431 (= NBRC 102363).</title>
        <authorList>
            <person name="Ohnishi Y."/>
            <person name="Ishikawa J."/>
            <person name="Sekine M."/>
            <person name="Hosoyama A."/>
            <person name="Harada T."/>
            <person name="Narita H."/>
            <person name="Hata T."/>
            <person name="Konno Y."/>
            <person name="Tutikane K."/>
            <person name="Fujita N."/>
            <person name="Horinouchi S."/>
            <person name="Hayakawa M."/>
        </authorList>
    </citation>
    <scope>NUCLEOTIDE SEQUENCE [LARGE SCALE GENOMIC DNA]</scope>
    <source>
        <strain evidence="3">ATCC 14538 / DSM 43046 / CBS 188.64 / JCM 3121 / NBRC 102363 / NCIMB 12654 / NRRL B-3342 / UNCC 431</strain>
    </source>
</reference>
<feature type="transmembrane region" description="Helical" evidence="1">
    <location>
        <begin position="63"/>
        <end position="85"/>
    </location>
</feature>
<accession>I0H7V1</accession>
<evidence type="ECO:0000313" key="2">
    <source>
        <dbReference type="EMBL" id="BAL89088.1"/>
    </source>
</evidence>
<dbReference type="KEGG" id="ams:AMIS_38680"/>
<keyword evidence="1" id="KW-1133">Transmembrane helix</keyword>
<keyword evidence="1" id="KW-0472">Membrane</keyword>
<dbReference type="AlphaFoldDB" id="I0H7V1"/>
<keyword evidence="3" id="KW-1185">Reference proteome</keyword>
<dbReference type="OrthoDB" id="3298712at2"/>